<dbReference type="EMBL" id="NPEV01000069">
    <property type="protein sequence ID" value="RAI24733.1"/>
    <property type="molecule type" value="Genomic_DNA"/>
</dbReference>
<dbReference type="AlphaFoldDB" id="A0A327JHI2"/>
<gene>
    <name evidence="2" type="ORF">CH339_21435</name>
</gene>
<accession>A0A327JHI2</accession>
<evidence type="ECO:0000313" key="3">
    <source>
        <dbReference type="Proteomes" id="UP000249299"/>
    </source>
</evidence>
<dbReference type="InterPro" id="IPR029471">
    <property type="entry name" value="HNH_5"/>
</dbReference>
<dbReference type="Pfam" id="PF14279">
    <property type="entry name" value="HNH_5"/>
    <property type="match status" value="1"/>
</dbReference>
<feature type="domain" description="HNH endonuclease 5" evidence="1">
    <location>
        <begin position="11"/>
        <end position="52"/>
    </location>
</feature>
<protein>
    <recommendedName>
        <fullName evidence="1">HNH endonuclease 5 domain-containing protein</fullName>
    </recommendedName>
</protein>
<evidence type="ECO:0000313" key="2">
    <source>
        <dbReference type="EMBL" id="RAI24733.1"/>
    </source>
</evidence>
<organism evidence="2 3">
    <name type="scientific">Rhodobium orientis</name>
    <dbReference type="NCBI Taxonomy" id="34017"/>
    <lineage>
        <taxon>Bacteria</taxon>
        <taxon>Pseudomonadati</taxon>
        <taxon>Pseudomonadota</taxon>
        <taxon>Alphaproteobacteria</taxon>
        <taxon>Hyphomicrobiales</taxon>
        <taxon>Rhodobiaceae</taxon>
        <taxon>Rhodobium</taxon>
    </lineage>
</organism>
<dbReference type="RefSeq" id="WP_111436473.1">
    <property type="nucleotide sequence ID" value="NZ_JACIGG010000033.1"/>
</dbReference>
<proteinExistence type="predicted"/>
<dbReference type="OrthoDB" id="674231at2"/>
<evidence type="ECO:0000259" key="1">
    <source>
        <dbReference type="Pfam" id="PF14279"/>
    </source>
</evidence>
<dbReference type="Proteomes" id="UP000249299">
    <property type="component" value="Unassembled WGS sequence"/>
</dbReference>
<comment type="caution">
    <text evidence="2">The sequence shown here is derived from an EMBL/GenBank/DDBJ whole genome shotgun (WGS) entry which is preliminary data.</text>
</comment>
<keyword evidence="3" id="KW-1185">Reference proteome</keyword>
<sequence length="396" mass="44004">MNINRQGGPHCILCRGQIPEKTKPEHVLLNALGGRMTVNHVICPSCNHKMGIGPDNDLADSVAFIRNICGFKAGDGDEPPEIRGLESGGTKLDLIPGMRPRLRPKQPLDIQITDKDIRVQVNANSRQEAEKLAKGAAAKIAKQFGRKGGDVIELIAQDLLKDSTSFFSPAPSISYQAGFGQGKSQQAAAKACLVLWAKHCGNDEVNSKRYDAVRHYILTGEKTDNPEEIVKLDTRTLPDLPERFGLHPNIIWVGSDPAGQTYGYFRLYGAIGWRIALCGQDAPVSRHVCLISNPYDNRSWALLERAENPIDHDWVFAQWETWPPDYRNVQSRMALLLKYAHAKSQDDWMANLVREGLEKADCREGDIITPGHIEIFSNYIGRALTAHILKTTVPEE</sequence>
<name>A0A327JHI2_9HYPH</name>
<reference evidence="2 3" key="1">
    <citation type="submission" date="2017-07" db="EMBL/GenBank/DDBJ databases">
        <title>Draft Genome Sequences of Select Purple Nonsulfur Bacteria.</title>
        <authorList>
            <person name="Lasarre B."/>
            <person name="Mckinlay J.B."/>
        </authorList>
    </citation>
    <scope>NUCLEOTIDE SEQUENCE [LARGE SCALE GENOMIC DNA]</scope>
    <source>
        <strain evidence="2 3">DSM 11290</strain>
    </source>
</reference>